<dbReference type="OrthoDB" id="1937454at2759"/>
<reference evidence="2" key="1">
    <citation type="submission" date="2018-05" db="EMBL/GenBank/DDBJ databases">
        <title>Draft genome of Mucuna pruriens seed.</title>
        <authorList>
            <person name="Nnadi N.E."/>
            <person name="Vos R."/>
            <person name="Hasami M.H."/>
            <person name="Devisetty U.K."/>
            <person name="Aguiy J.C."/>
        </authorList>
    </citation>
    <scope>NUCLEOTIDE SEQUENCE [LARGE SCALE GENOMIC DNA]</scope>
    <source>
        <strain evidence="2">JCA_2017</strain>
    </source>
</reference>
<evidence type="ECO:0000313" key="3">
    <source>
        <dbReference type="Proteomes" id="UP000257109"/>
    </source>
</evidence>
<dbReference type="SUPFAM" id="SSF47473">
    <property type="entry name" value="EF-hand"/>
    <property type="match status" value="1"/>
</dbReference>
<protein>
    <submittedName>
        <fullName evidence="2">Respiratory burst oxidase-like protein E</fullName>
    </submittedName>
</protein>
<dbReference type="Gene3D" id="1.10.238.10">
    <property type="entry name" value="EF-hand"/>
    <property type="match status" value="1"/>
</dbReference>
<dbReference type="InterPro" id="IPR013623">
    <property type="entry name" value="NADPH_Ox"/>
</dbReference>
<proteinExistence type="predicted"/>
<keyword evidence="3" id="KW-1185">Reference proteome</keyword>
<organism evidence="2 3">
    <name type="scientific">Mucuna pruriens</name>
    <name type="common">Velvet bean</name>
    <name type="synonym">Dolichos pruriens</name>
    <dbReference type="NCBI Taxonomy" id="157652"/>
    <lineage>
        <taxon>Eukaryota</taxon>
        <taxon>Viridiplantae</taxon>
        <taxon>Streptophyta</taxon>
        <taxon>Embryophyta</taxon>
        <taxon>Tracheophyta</taxon>
        <taxon>Spermatophyta</taxon>
        <taxon>Magnoliopsida</taxon>
        <taxon>eudicotyledons</taxon>
        <taxon>Gunneridae</taxon>
        <taxon>Pentapetalae</taxon>
        <taxon>rosids</taxon>
        <taxon>fabids</taxon>
        <taxon>Fabales</taxon>
        <taxon>Fabaceae</taxon>
        <taxon>Papilionoideae</taxon>
        <taxon>50 kb inversion clade</taxon>
        <taxon>NPAAA clade</taxon>
        <taxon>indigoferoid/millettioid clade</taxon>
        <taxon>Phaseoleae</taxon>
        <taxon>Mucuna</taxon>
    </lineage>
</organism>
<feature type="domain" description="NADPH oxidase Respiratory burst" evidence="1">
    <location>
        <begin position="73"/>
        <end position="158"/>
    </location>
</feature>
<name>A0A371GMJ9_MUCPR</name>
<dbReference type="Proteomes" id="UP000257109">
    <property type="component" value="Unassembled WGS sequence"/>
</dbReference>
<dbReference type="GO" id="GO:0004601">
    <property type="term" value="F:peroxidase activity"/>
    <property type="evidence" value="ECO:0007669"/>
    <property type="project" value="InterPro"/>
</dbReference>
<dbReference type="GO" id="GO:0050664">
    <property type="term" value="F:oxidoreductase activity, acting on NAD(P)H, oxygen as acceptor"/>
    <property type="evidence" value="ECO:0007669"/>
    <property type="project" value="InterPro"/>
</dbReference>
<sequence>MDGSVKSQIPHDRSLIALFKSSPSSSSFSSSSSSSSSTAEEVFHSTSSSPVYCESETNNATHLRSEQECSHVTELEFISEMEWKDVEKRFDQVARTGSDTEPVVTWSEFGFCLGMQSSPDFANELLSALRGGKDWKSNITKTDLYNLWFQMKDNSFNSRMRIFFDMCNRNKDGRISKTDIKQTILLTASTNKLSVTHDEAEDYACLIMESLDKKNKGYIEVPIKPQPPNTR</sequence>
<dbReference type="EMBL" id="QJKJ01005030">
    <property type="protein sequence ID" value="RDX91801.1"/>
    <property type="molecule type" value="Genomic_DNA"/>
</dbReference>
<dbReference type="AlphaFoldDB" id="A0A371GMJ9"/>
<evidence type="ECO:0000313" key="2">
    <source>
        <dbReference type="EMBL" id="RDX91801.1"/>
    </source>
</evidence>
<evidence type="ECO:0000259" key="1">
    <source>
        <dbReference type="Pfam" id="PF08414"/>
    </source>
</evidence>
<dbReference type="InterPro" id="IPR011992">
    <property type="entry name" value="EF-hand-dom_pair"/>
</dbReference>
<dbReference type="STRING" id="157652.A0A371GMJ9"/>
<dbReference type="Pfam" id="PF08414">
    <property type="entry name" value="NADPH_Ox"/>
    <property type="match status" value="1"/>
</dbReference>
<comment type="caution">
    <text evidence="2">The sequence shown here is derived from an EMBL/GenBank/DDBJ whole genome shotgun (WGS) entry which is preliminary data.</text>
</comment>
<accession>A0A371GMJ9</accession>
<gene>
    <name evidence="2" type="primary">RBOHE</name>
    <name evidence="2" type="ORF">CR513_26158</name>
</gene>
<feature type="non-terminal residue" evidence="2">
    <location>
        <position position="1"/>
    </location>
</feature>